<comment type="caution">
    <text evidence="8">The sequence shown here is derived from an EMBL/GenBank/DDBJ whole genome shotgun (WGS) entry which is preliminary data.</text>
</comment>
<evidence type="ECO:0000259" key="7">
    <source>
        <dbReference type="SMART" id="SM00134"/>
    </source>
</evidence>
<dbReference type="SMART" id="SM00134">
    <property type="entry name" value="LU"/>
    <property type="match status" value="1"/>
</dbReference>
<gene>
    <name evidence="8" type="ORF">PFLUV_G00082400</name>
</gene>
<comment type="subcellular location">
    <subcellularLocation>
        <location evidence="1">Cell membrane</location>
    </subcellularLocation>
</comment>
<dbReference type="PANTHER" id="PTHR10036">
    <property type="entry name" value="CD59 GLYCOPROTEIN"/>
    <property type="match status" value="1"/>
</dbReference>
<evidence type="ECO:0000313" key="9">
    <source>
        <dbReference type="Proteomes" id="UP000465112"/>
    </source>
</evidence>
<dbReference type="EMBL" id="VHII01000007">
    <property type="protein sequence ID" value="KAF1387675.1"/>
    <property type="molecule type" value="Genomic_DNA"/>
</dbReference>
<accession>A0A6A5FAQ4</accession>
<keyword evidence="5" id="KW-1015">Disulfide bond</keyword>
<evidence type="ECO:0000256" key="3">
    <source>
        <dbReference type="ARBA" id="ARBA00022729"/>
    </source>
</evidence>
<proteinExistence type="predicted"/>
<dbReference type="SUPFAM" id="SSF57302">
    <property type="entry name" value="Snake toxin-like"/>
    <property type="match status" value="1"/>
</dbReference>
<keyword evidence="6" id="KW-0325">Glycoprotein</keyword>
<keyword evidence="2" id="KW-1003">Cell membrane</keyword>
<protein>
    <recommendedName>
        <fullName evidence="7">UPAR/Ly6 domain-containing protein</fullName>
    </recommendedName>
</protein>
<dbReference type="InterPro" id="IPR045860">
    <property type="entry name" value="Snake_toxin-like_sf"/>
</dbReference>
<evidence type="ECO:0000256" key="1">
    <source>
        <dbReference type="ARBA" id="ARBA00004236"/>
    </source>
</evidence>
<evidence type="ECO:0000256" key="2">
    <source>
        <dbReference type="ARBA" id="ARBA00022475"/>
    </source>
</evidence>
<evidence type="ECO:0000256" key="5">
    <source>
        <dbReference type="ARBA" id="ARBA00023157"/>
    </source>
</evidence>
<sequence>MMMWVELLRTHTHTHTRFDSGVSGSVEQTLTPVTKMLLGLVLLSLLVSPVLSLDCYVCSSSPTNAQCNSNNNTQTCQPPLDTCMTAIDILGFEKAIVKSCASQATCNGAAAAASVDSNGNGNIVNCCNSFNLCNFSGAESVHIHTTLVLLTVGVLLLLSH</sequence>
<keyword evidence="9" id="KW-1185">Reference proteome</keyword>
<dbReference type="GO" id="GO:0098552">
    <property type="term" value="C:side of membrane"/>
    <property type="evidence" value="ECO:0007669"/>
    <property type="project" value="UniProtKB-KW"/>
</dbReference>
<reference evidence="8 9" key="1">
    <citation type="submission" date="2019-06" db="EMBL/GenBank/DDBJ databases">
        <title>A chromosome-scale genome assembly of the European perch, Perca fluviatilis.</title>
        <authorList>
            <person name="Roques C."/>
            <person name="Zahm M."/>
            <person name="Cabau C."/>
            <person name="Klopp C."/>
            <person name="Bouchez O."/>
            <person name="Donnadieu C."/>
            <person name="Kuhl H."/>
            <person name="Gislard M."/>
            <person name="Guendouz S."/>
            <person name="Journot L."/>
            <person name="Haffray P."/>
            <person name="Bestin A."/>
            <person name="Morvezen R."/>
            <person name="Feron R."/>
            <person name="Wen M."/>
            <person name="Jouanno E."/>
            <person name="Herpin A."/>
            <person name="Schartl M."/>
            <person name="Postlethwait J."/>
            <person name="Schaerlinger B."/>
            <person name="Chardard D."/>
            <person name="Lecocq T."/>
            <person name="Poncet C."/>
            <person name="Jaffrelo L."/>
            <person name="Lampietro C."/>
            <person name="Guiguen Y."/>
        </authorList>
    </citation>
    <scope>NUCLEOTIDE SEQUENCE [LARGE SCALE GENOMIC DNA]</scope>
    <source>
        <tissue evidence="8">Blood</tissue>
    </source>
</reference>
<evidence type="ECO:0000256" key="6">
    <source>
        <dbReference type="ARBA" id="ARBA00023180"/>
    </source>
</evidence>
<dbReference type="Gene3D" id="2.10.60.10">
    <property type="entry name" value="CD59"/>
    <property type="match status" value="1"/>
</dbReference>
<name>A0A6A5FAQ4_PERFL</name>
<feature type="domain" description="UPAR/Ly6" evidence="7">
    <location>
        <begin position="53"/>
        <end position="148"/>
    </location>
</feature>
<evidence type="ECO:0000256" key="4">
    <source>
        <dbReference type="ARBA" id="ARBA00023136"/>
    </source>
</evidence>
<organism evidence="8 9">
    <name type="scientific">Perca fluviatilis</name>
    <name type="common">European perch</name>
    <dbReference type="NCBI Taxonomy" id="8168"/>
    <lineage>
        <taxon>Eukaryota</taxon>
        <taxon>Metazoa</taxon>
        <taxon>Chordata</taxon>
        <taxon>Craniata</taxon>
        <taxon>Vertebrata</taxon>
        <taxon>Euteleostomi</taxon>
        <taxon>Actinopterygii</taxon>
        <taxon>Neopterygii</taxon>
        <taxon>Teleostei</taxon>
        <taxon>Neoteleostei</taxon>
        <taxon>Acanthomorphata</taxon>
        <taxon>Eupercaria</taxon>
        <taxon>Perciformes</taxon>
        <taxon>Percoidei</taxon>
        <taxon>Percidae</taxon>
        <taxon>Percinae</taxon>
        <taxon>Perca</taxon>
    </lineage>
</organism>
<dbReference type="PANTHER" id="PTHR10036:SF3">
    <property type="entry name" value="PROTEIN SLEEPLESS-RELATED"/>
    <property type="match status" value="1"/>
</dbReference>
<dbReference type="Proteomes" id="UP000465112">
    <property type="component" value="Chromosome 7"/>
</dbReference>
<evidence type="ECO:0000313" key="8">
    <source>
        <dbReference type="EMBL" id="KAF1387675.1"/>
    </source>
</evidence>
<dbReference type="InterPro" id="IPR016054">
    <property type="entry name" value="LY6_UPA_recep-like"/>
</dbReference>
<dbReference type="AlphaFoldDB" id="A0A6A5FAQ4"/>
<keyword evidence="4" id="KW-0472">Membrane</keyword>
<keyword evidence="3" id="KW-0732">Signal</keyword>
<dbReference type="Pfam" id="PF00087">
    <property type="entry name" value="Toxin_TOLIP"/>
    <property type="match status" value="1"/>
</dbReference>
<dbReference type="OrthoDB" id="10002433at2759"/>
<dbReference type="InterPro" id="IPR035076">
    <property type="entry name" value="Toxin/TOLIP"/>
</dbReference>